<evidence type="ECO:0000313" key="1">
    <source>
        <dbReference type="EMBL" id="KAF4632084.1"/>
    </source>
</evidence>
<evidence type="ECO:0000313" key="2">
    <source>
        <dbReference type="Proteomes" id="UP000566819"/>
    </source>
</evidence>
<dbReference type="GO" id="GO:0006666">
    <property type="term" value="P:3-keto-sphinganine metabolic process"/>
    <property type="evidence" value="ECO:0007669"/>
    <property type="project" value="TreeGrafter"/>
</dbReference>
<dbReference type="EMBL" id="JAAMPI010000380">
    <property type="protein sequence ID" value="KAF4632084.1"/>
    <property type="molecule type" value="Genomic_DNA"/>
</dbReference>
<gene>
    <name evidence="1" type="ORF">G7Y89_g6047</name>
</gene>
<dbReference type="Proteomes" id="UP000566819">
    <property type="component" value="Unassembled WGS sequence"/>
</dbReference>
<reference evidence="1 2" key="1">
    <citation type="submission" date="2020-03" db="EMBL/GenBank/DDBJ databases">
        <title>Draft Genome Sequence of Cudoniella acicularis.</title>
        <authorList>
            <person name="Buettner E."/>
            <person name="Kellner H."/>
        </authorList>
    </citation>
    <scope>NUCLEOTIDE SEQUENCE [LARGE SCALE GENOMIC DNA]</scope>
    <source>
        <strain evidence="1 2">DSM 108380</strain>
    </source>
</reference>
<dbReference type="GO" id="GO:0047560">
    <property type="term" value="F:3-dehydrosphinganine reductase activity"/>
    <property type="evidence" value="ECO:0007669"/>
    <property type="project" value="TreeGrafter"/>
</dbReference>
<dbReference type="Pfam" id="PF00106">
    <property type="entry name" value="adh_short"/>
    <property type="match status" value="1"/>
</dbReference>
<dbReference type="OrthoDB" id="10267115at2759"/>
<organism evidence="1 2">
    <name type="scientific">Cudoniella acicularis</name>
    <dbReference type="NCBI Taxonomy" id="354080"/>
    <lineage>
        <taxon>Eukaryota</taxon>
        <taxon>Fungi</taxon>
        <taxon>Dikarya</taxon>
        <taxon>Ascomycota</taxon>
        <taxon>Pezizomycotina</taxon>
        <taxon>Leotiomycetes</taxon>
        <taxon>Helotiales</taxon>
        <taxon>Tricladiaceae</taxon>
        <taxon>Cudoniella</taxon>
    </lineage>
</organism>
<dbReference type="PANTHER" id="PTHR43550">
    <property type="entry name" value="3-KETODIHYDROSPHINGOSINE REDUCTASE"/>
    <property type="match status" value="1"/>
</dbReference>
<protein>
    <recommendedName>
        <fullName evidence="3">3-ketodihydrosphingosine reductase</fullName>
    </recommendedName>
</protein>
<dbReference type="GO" id="GO:0030148">
    <property type="term" value="P:sphingolipid biosynthetic process"/>
    <property type="evidence" value="ECO:0007669"/>
    <property type="project" value="TreeGrafter"/>
</dbReference>
<evidence type="ECO:0008006" key="3">
    <source>
        <dbReference type="Google" id="ProtNLM"/>
    </source>
</evidence>
<accession>A0A8H4W5X0</accession>
<proteinExistence type="predicted"/>
<dbReference type="AlphaFoldDB" id="A0A8H4W5X0"/>
<comment type="caution">
    <text evidence="1">The sequence shown here is derived from an EMBL/GenBank/DDBJ whole genome shotgun (WGS) entry which is preliminary data.</text>
</comment>
<dbReference type="GO" id="GO:0005789">
    <property type="term" value="C:endoplasmic reticulum membrane"/>
    <property type="evidence" value="ECO:0007669"/>
    <property type="project" value="TreeGrafter"/>
</dbReference>
<dbReference type="PANTHER" id="PTHR43550:SF3">
    <property type="entry name" value="3-KETODIHYDROSPHINGOSINE REDUCTASE"/>
    <property type="match status" value="1"/>
</dbReference>
<dbReference type="InterPro" id="IPR036291">
    <property type="entry name" value="NAD(P)-bd_dom_sf"/>
</dbReference>
<dbReference type="InterPro" id="IPR002347">
    <property type="entry name" value="SDR_fam"/>
</dbReference>
<keyword evidence="2" id="KW-1185">Reference proteome</keyword>
<name>A0A8H4W5X0_9HELO</name>
<dbReference type="SUPFAM" id="SSF51735">
    <property type="entry name" value="NAD(P)-binding Rossmann-fold domains"/>
    <property type="match status" value="1"/>
</dbReference>
<sequence>MSVVAQRNIALAALAGVGALFAANALMKPSKTQSIANGMRRQLDEYNSNEAVNSQLNPPSQTVGMSGMQVISFIAVTLDFSMKTRSSCVVIVEMFYIQADLTHLSARGLSDHSAMKFVQVAIQSSHYFLTVYSPDSGFERRVEYPKNPDFCQQARKELAKALAAQGAHITIFARRQQQLHEARDEILAVRAHTSQEINAVILDLADASQVEAVFRTQPRNADGLYCVAGGTTVETGFLADINSNHLEQCMRNNYLTSAYAAQAMLKIWTEDDKQSSKRTHQVPAPKDRQIIFVSSAAAFVGFPGYIAYTPAKCAVRALADTLRAEALIYSCSASTYKIHCAFPSNFISPAFIDEQNSKPELTKRMEGTTASTAELAHKLHSSEQVARYIISAVRQGDFAICSELEAAVLFANMIGPSPTRGLGIVDSLLALLMRFIIWPILRRHFDAMCAKEGLSPKIGTQSV</sequence>
<dbReference type="Gene3D" id="3.40.50.720">
    <property type="entry name" value="NAD(P)-binding Rossmann-like Domain"/>
    <property type="match status" value="1"/>
</dbReference>